<dbReference type="InterPro" id="IPR000531">
    <property type="entry name" value="Beta-barrel_TonB"/>
</dbReference>
<evidence type="ECO:0000256" key="7">
    <source>
        <dbReference type="ARBA" id="ARBA00023237"/>
    </source>
</evidence>
<evidence type="ECO:0000313" key="12">
    <source>
        <dbReference type="EMBL" id="ADC88806.1"/>
    </source>
</evidence>
<dbReference type="InterPro" id="IPR012910">
    <property type="entry name" value="Plug_dom"/>
</dbReference>
<dbReference type="InterPro" id="IPR036942">
    <property type="entry name" value="Beta-barrel_TonB_sf"/>
</dbReference>
<dbReference type="InterPro" id="IPR039426">
    <property type="entry name" value="TonB-dep_rcpt-like"/>
</dbReference>
<evidence type="ECO:0000256" key="5">
    <source>
        <dbReference type="ARBA" id="ARBA00023077"/>
    </source>
</evidence>
<evidence type="ECO:0000256" key="4">
    <source>
        <dbReference type="ARBA" id="ARBA00022692"/>
    </source>
</evidence>
<gene>
    <name evidence="12" type="ordered locus">Thal_0170</name>
</gene>
<dbReference type="PROSITE" id="PS52016">
    <property type="entry name" value="TONB_DEPENDENT_REC_3"/>
    <property type="match status" value="1"/>
</dbReference>
<evidence type="ECO:0000256" key="2">
    <source>
        <dbReference type="ARBA" id="ARBA00022448"/>
    </source>
</evidence>
<dbReference type="GO" id="GO:0015344">
    <property type="term" value="F:siderophore uptake transmembrane transporter activity"/>
    <property type="evidence" value="ECO:0007669"/>
    <property type="project" value="TreeGrafter"/>
</dbReference>
<dbReference type="RefSeq" id="WP_012991213.1">
    <property type="nucleotide sequence ID" value="NC_013894.1"/>
</dbReference>
<dbReference type="AlphaFoldDB" id="D3SNR9"/>
<dbReference type="SUPFAM" id="SSF56935">
    <property type="entry name" value="Porins"/>
    <property type="match status" value="1"/>
</dbReference>
<dbReference type="CDD" id="cd01347">
    <property type="entry name" value="ligand_gated_channel"/>
    <property type="match status" value="1"/>
</dbReference>
<dbReference type="Gene3D" id="2.40.170.20">
    <property type="entry name" value="TonB-dependent receptor, beta-barrel domain"/>
    <property type="match status" value="1"/>
</dbReference>
<protein>
    <submittedName>
        <fullName evidence="12">Outer membrane insertion C-terminal signal</fullName>
    </submittedName>
</protein>
<keyword evidence="6 8" id="KW-0472">Membrane</keyword>
<feature type="domain" description="TonB-dependent receptor plug" evidence="11">
    <location>
        <begin position="42"/>
        <end position="132"/>
    </location>
</feature>
<sequence length="664" mass="75924">MKGRVFLLTLALYSLGQAQEILLKELEVRAKKTHFQDSLEIREVRESSAKDVGEAVQKLEGIWKIRKGGIANDPVLRGFYRDNINVLIDGVRIYGACPNRMDPPAFHVDFSEVKKIEVIKGPYDVRNQGSMAGLIEIITKEPEKGFHLQLNASAGSFNFINLSPVISYADDRFFGLAGYSYKYSKPYKDGDGKKFTEYTNYKPQFMNSKAFEINTYWIKMGFKPVEKHSLELSYTKQDARHVLYPYLMMDAIYDKTDRFNIGYRIDNISDTLKDLRFQFYYNKVDHWMDDRYRTSAGSNLWSMATDAQTKTYGGRLEASFGSLLVGLEAYKRNWDAVNYMGMDTQYIVPDVDVKNLGIYGEYRKSVTPKLRAVVGLRLDTTKTEADGSKANINLYKTYKNTTSTSKTDTYPSGNVQLFYTFSPQWELFLGVGHAVRVPDPQERYFALKRMNAPDWVGNPELKPSRNTQVDLGIRYNNGRIHSKLTLFYSYVQDYITLHKVVGPIKSAMSYTNVDAYFFGGELENRVALTDKIFFYGGLSYVQARKETDPSKNILSSRVAEIPPARVRLSLRYDTGMYFGEVETILSATQYRVDTDLKEQRTSGYGVVNVKVGGSYRGLTLTAGVDNLFDKKYYDYLSYLRNPFKAGVKVPEPGRTFYVSANYTF</sequence>
<evidence type="ECO:0000313" key="13">
    <source>
        <dbReference type="Proteomes" id="UP000002043"/>
    </source>
</evidence>
<evidence type="ECO:0000256" key="6">
    <source>
        <dbReference type="ARBA" id="ARBA00023136"/>
    </source>
</evidence>
<dbReference type="Pfam" id="PF07715">
    <property type="entry name" value="Plug"/>
    <property type="match status" value="1"/>
</dbReference>
<dbReference type="Pfam" id="PF00593">
    <property type="entry name" value="TonB_dep_Rec_b-barrel"/>
    <property type="match status" value="1"/>
</dbReference>
<organism evidence="12 13">
    <name type="scientific">Thermocrinis albus (strain DSM 14484 / JCM 11386 / HI 11/12)</name>
    <dbReference type="NCBI Taxonomy" id="638303"/>
    <lineage>
        <taxon>Bacteria</taxon>
        <taxon>Pseudomonadati</taxon>
        <taxon>Aquificota</taxon>
        <taxon>Aquificia</taxon>
        <taxon>Aquificales</taxon>
        <taxon>Aquificaceae</taxon>
        <taxon>Thermocrinis</taxon>
    </lineage>
</organism>
<dbReference type="KEGG" id="tal:Thal_0170"/>
<comment type="subcellular location">
    <subcellularLocation>
        <location evidence="1 8">Cell outer membrane</location>
        <topology evidence="1 8">Multi-pass membrane protein</topology>
    </subcellularLocation>
</comment>
<keyword evidence="4 8" id="KW-0812">Transmembrane</keyword>
<dbReference type="InterPro" id="IPR037066">
    <property type="entry name" value="Plug_dom_sf"/>
</dbReference>
<reference evidence="13" key="1">
    <citation type="journal article" date="2010" name="Stand. Genomic Sci.">
        <title>Complete genome sequence of Thermocrinis albus type strain (HI 11/12T).</title>
        <authorList>
            <person name="Wirth R."/>
            <person name="Sikorski J."/>
            <person name="Brambilla E."/>
            <person name="Misra M."/>
            <person name="Lapidus A."/>
            <person name="Copeland A."/>
            <person name="Nolan M."/>
            <person name="Lucas S."/>
            <person name="Chen F."/>
            <person name="Tice H."/>
            <person name="Cheng J.F."/>
            <person name="Han C."/>
            <person name="Detter J.C."/>
            <person name="Tapia R."/>
            <person name="Bruce D."/>
            <person name="Goodwin L."/>
            <person name="Pitluck S."/>
            <person name="Pati A."/>
            <person name="Anderson I."/>
            <person name="Ivanova N."/>
            <person name="Mavromatis K."/>
            <person name="Mikhailova N."/>
            <person name="Chen A."/>
            <person name="Palaniappan K."/>
            <person name="Bilek Y."/>
            <person name="Hader T."/>
            <person name="Land M."/>
            <person name="Hauser L."/>
            <person name="Chang Y.J."/>
            <person name="Jeffries C.D."/>
            <person name="Tindall B.J."/>
            <person name="Rohde M."/>
            <person name="Goker M."/>
            <person name="Bristow J."/>
            <person name="Eisen J.A."/>
            <person name="Markowitz V."/>
            <person name="Hugenholtz P."/>
            <person name="Kyrpides N.C."/>
            <person name="Klenk H.P."/>
        </authorList>
    </citation>
    <scope>NUCLEOTIDE SEQUENCE [LARGE SCALE GENOMIC DNA]</scope>
    <source>
        <strain evidence="13">DSM 14484 / JCM 11386 / HI 11/12</strain>
    </source>
</reference>
<evidence type="ECO:0000256" key="8">
    <source>
        <dbReference type="PROSITE-ProRule" id="PRU01360"/>
    </source>
</evidence>
<dbReference type="PANTHER" id="PTHR30069:SF49">
    <property type="entry name" value="OUTER MEMBRANE PROTEIN C"/>
    <property type="match status" value="1"/>
</dbReference>
<dbReference type="Proteomes" id="UP000002043">
    <property type="component" value="Chromosome"/>
</dbReference>
<dbReference type="Gene3D" id="2.170.130.10">
    <property type="entry name" value="TonB-dependent receptor, plug domain"/>
    <property type="match status" value="1"/>
</dbReference>
<evidence type="ECO:0000259" key="10">
    <source>
        <dbReference type="Pfam" id="PF00593"/>
    </source>
</evidence>
<proteinExistence type="inferred from homology"/>
<name>D3SNR9_THEAH</name>
<keyword evidence="7 8" id="KW-0998">Cell outer membrane</keyword>
<dbReference type="EMBL" id="CP001931">
    <property type="protein sequence ID" value="ADC88806.1"/>
    <property type="molecule type" value="Genomic_DNA"/>
</dbReference>
<accession>D3SNR9</accession>
<evidence type="ECO:0000256" key="9">
    <source>
        <dbReference type="RuleBase" id="RU003357"/>
    </source>
</evidence>
<keyword evidence="2 8" id="KW-0813">Transport</keyword>
<keyword evidence="3 8" id="KW-1134">Transmembrane beta strand</keyword>
<evidence type="ECO:0000259" key="11">
    <source>
        <dbReference type="Pfam" id="PF07715"/>
    </source>
</evidence>
<evidence type="ECO:0000256" key="1">
    <source>
        <dbReference type="ARBA" id="ARBA00004571"/>
    </source>
</evidence>
<dbReference type="HOGENOM" id="CLU_014873_2_0_0"/>
<dbReference type="OrthoDB" id="9759247at2"/>
<dbReference type="GO" id="GO:0044718">
    <property type="term" value="P:siderophore transmembrane transport"/>
    <property type="evidence" value="ECO:0007669"/>
    <property type="project" value="TreeGrafter"/>
</dbReference>
<dbReference type="STRING" id="638303.Thal_0170"/>
<keyword evidence="13" id="KW-1185">Reference proteome</keyword>
<comment type="similarity">
    <text evidence="8 9">Belongs to the TonB-dependent receptor family.</text>
</comment>
<feature type="domain" description="TonB-dependent receptor-like beta-barrel" evidence="10">
    <location>
        <begin position="250"/>
        <end position="627"/>
    </location>
</feature>
<keyword evidence="5 9" id="KW-0798">TonB box</keyword>
<evidence type="ECO:0000256" key="3">
    <source>
        <dbReference type="ARBA" id="ARBA00022452"/>
    </source>
</evidence>
<dbReference type="GO" id="GO:0009279">
    <property type="term" value="C:cell outer membrane"/>
    <property type="evidence" value="ECO:0007669"/>
    <property type="project" value="UniProtKB-SubCell"/>
</dbReference>
<dbReference type="PANTHER" id="PTHR30069">
    <property type="entry name" value="TONB-DEPENDENT OUTER MEMBRANE RECEPTOR"/>
    <property type="match status" value="1"/>
</dbReference>
<dbReference type="eggNOG" id="COG4771">
    <property type="taxonomic scope" value="Bacteria"/>
</dbReference>